<comment type="caution">
    <text evidence="2">The sequence shown here is derived from an EMBL/GenBank/DDBJ whole genome shotgun (WGS) entry which is preliminary data.</text>
</comment>
<feature type="transmembrane region" description="Helical" evidence="1">
    <location>
        <begin position="95"/>
        <end position="116"/>
    </location>
</feature>
<feature type="transmembrane region" description="Helical" evidence="1">
    <location>
        <begin position="207"/>
        <end position="226"/>
    </location>
</feature>
<evidence type="ECO:0000313" key="3">
    <source>
        <dbReference type="Proteomes" id="UP001501319"/>
    </source>
</evidence>
<dbReference type="PANTHER" id="PTHR37305">
    <property type="entry name" value="INTEGRAL MEMBRANE PROTEIN-RELATED"/>
    <property type="match status" value="1"/>
</dbReference>
<dbReference type="PANTHER" id="PTHR37305:SF1">
    <property type="entry name" value="MEMBRANE PROTEIN"/>
    <property type="match status" value="1"/>
</dbReference>
<feature type="transmembrane region" description="Helical" evidence="1">
    <location>
        <begin position="50"/>
        <end position="74"/>
    </location>
</feature>
<evidence type="ECO:0000313" key="2">
    <source>
        <dbReference type="EMBL" id="GAA1625425.1"/>
    </source>
</evidence>
<reference evidence="2 3" key="1">
    <citation type="journal article" date="2019" name="Int. J. Syst. Evol. Microbiol.">
        <title>The Global Catalogue of Microorganisms (GCM) 10K type strain sequencing project: providing services to taxonomists for standard genome sequencing and annotation.</title>
        <authorList>
            <consortium name="The Broad Institute Genomics Platform"/>
            <consortium name="The Broad Institute Genome Sequencing Center for Infectious Disease"/>
            <person name="Wu L."/>
            <person name="Ma J."/>
        </authorList>
    </citation>
    <scope>NUCLEOTIDE SEQUENCE [LARGE SCALE GENOMIC DNA]</scope>
    <source>
        <strain evidence="2 3">JCM 14306</strain>
    </source>
</reference>
<sequence length="238" mass="24676">MVRTIARLTLATLFGHRRGLLLFILPAVLFALCVLLALTVDDTSDFSAALLQQFGLAVIVPLVSLIAATGAIATEIDDGSIVYLLSKPIKRSAIILTKAAVAIGVILVLGAVPMVLSGLVLDHSDPGTAVAFGIGSLVAGIAYSAIFIALSVISGNAVTIGLFYALLWEGVIGQYVDGARVLSVQQWTLALIEKLSNAPHVESAVKLPIGLILLVAVTAVGLTLAITRLRTLTLSSAE</sequence>
<feature type="transmembrane region" description="Helical" evidence="1">
    <location>
        <begin position="157"/>
        <end position="176"/>
    </location>
</feature>
<keyword evidence="1" id="KW-1133">Transmembrane helix</keyword>
<keyword evidence="1" id="KW-0812">Transmembrane</keyword>
<dbReference type="Pfam" id="PF12679">
    <property type="entry name" value="ABC2_membrane_2"/>
    <property type="match status" value="1"/>
</dbReference>
<proteinExistence type="predicted"/>
<evidence type="ECO:0000256" key="1">
    <source>
        <dbReference type="SAM" id="Phobius"/>
    </source>
</evidence>
<keyword evidence="3" id="KW-1185">Reference proteome</keyword>
<gene>
    <name evidence="2" type="ORF">GCM10009744_11570</name>
</gene>
<keyword evidence="1" id="KW-0472">Membrane</keyword>
<dbReference type="EMBL" id="BAAANE010000003">
    <property type="protein sequence ID" value="GAA1625425.1"/>
    <property type="molecule type" value="Genomic_DNA"/>
</dbReference>
<feature type="transmembrane region" description="Helical" evidence="1">
    <location>
        <begin position="20"/>
        <end position="38"/>
    </location>
</feature>
<feature type="transmembrane region" description="Helical" evidence="1">
    <location>
        <begin position="128"/>
        <end position="150"/>
    </location>
</feature>
<name>A0ABN2F3F4_9ACTN</name>
<protein>
    <submittedName>
        <fullName evidence="2">ABC transporter permease</fullName>
    </submittedName>
</protein>
<accession>A0ABN2F3F4</accession>
<dbReference type="Proteomes" id="UP001501319">
    <property type="component" value="Unassembled WGS sequence"/>
</dbReference>
<organism evidence="2 3">
    <name type="scientific">Kribbella alba</name>
    <dbReference type="NCBI Taxonomy" id="190197"/>
    <lineage>
        <taxon>Bacteria</taxon>
        <taxon>Bacillati</taxon>
        <taxon>Actinomycetota</taxon>
        <taxon>Actinomycetes</taxon>
        <taxon>Propionibacteriales</taxon>
        <taxon>Kribbellaceae</taxon>
        <taxon>Kribbella</taxon>
    </lineage>
</organism>
<dbReference type="RefSeq" id="WP_344109561.1">
    <property type="nucleotide sequence ID" value="NZ_BAAANE010000003.1"/>
</dbReference>